<accession>A0AAV3RCL5</accession>
<dbReference type="EMBL" id="BAABME010008440">
    <property type="protein sequence ID" value="GAA0173086.1"/>
    <property type="molecule type" value="Genomic_DNA"/>
</dbReference>
<reference evidence="1 2" key="1">
    <citation type="submission" date="2024-01" db="EMBL/GenBank/DDBJ databases">
        <title>The complete chloroplast genome sequence of Lithospermum erythrorhizon: insights into the phylogenetic relationship among Boraginaceae species and the maternal lineages of purple gromwells.</title>
        <authorList>
            <person name="Okada T."/>
            <person name="Watanabe K."/>
        </authorList>
    </citation>
    <scope>NUCLEOTIDE SEQUENCE [LARGE SCALE GENOMIC DNA]</scope>
</reference>
<keyword evidence="2" id="KW-1185">Reference proteome</keyword>
<protein>
    <submittedName>
        <fullName evidence="1">Uncharacterized protein</fullName>
    </submittedName>
</protein>
<name>A0AAV3RCL5_LITER</name>
<dbReference type="Proteomes" id="UP001454036">
    <property type="component" value="Unassembled WGS sequence"/>
</dbReference>
<dbReference type="AlphaFoldDB" id="A0AAV3RCL5"/>
<sequence>MTDKPRITQLCVAGSEVVSGKIEVEASPISAPTIIDSQVSPRVFVAGHGSDVELVQSVCNVQRSEIKGAQIEADFGSAEVPVDAKNGHKSEVADLDYTSLELDVDKVTRMCSTY</sequence>
<evidence type="ECO:0000313" key="1">
    <source>
        <dbReference type="EMBL" id="GAA0173086.1"/>
    </source>
</evidence>
<proteinExistence type="predicted"/>
<organism evidence="1 2">
    <name type="scientific">Lithospermum erythrorhizon</name>
    <name type="common">Purple gromwell</name>
    <name type="synonym">Lithospermum officinale var. erythrorhizon</name>
    <dbReference type="NCBI Taxonomy" id="34254"/>
    <lineage>
        <taxon>Eukaryota</taxon>
        <taxon>Viridiplantae</taxon>
        <taxon>Streptophyta</taxon>
        <taxon>Embryophyta</taxon>
        <taxon>Tracheophyta</taxon>
        <taxon>Spermatophyta</taxon>
        <taxon>Magnoliopsida</taxon>
        <taxon>eudicotyledons</taxon>
        <taxon>Gunneridae</taxon>
        <taxon>Pentapetalae</taxon>
        <taxon>asterids</taxon>
        <taxon>lamiids</taxon>
        <taxon>Boraginales</taxon>
        <taxon>Boraginaceae</taxon>
        <taxon>Boraginoideae</taxon>
        <taxon>Lithospermeae</taxon>
        <taxon>Lithospermum</taxon>
    </lineage>
</organism>
<evidence type="ECO:0000313" key="2">
    <source>
        <dbReference type="Proteomes" id="UP001454036"/>
    </source>
</evidence>
<gene>
    <name evidence="1" type="ORF">LIER_26776</name>
</gene>
<comment type="caution">
    <text evidence="1">The sequence shown here is derived from an EMBL/GenBank/DDBJ whole genome shotgun (WGS) entry which is preliminary data.</text>
</comment>